<protein>
    <submittedName>
        <fullName evidence="1">Uncharacterized protein</fullName>
    </submittedName>
</protein>
<dbReference type="AlphaFoldDB" id="C5BRM6"/>
<keyword evidence="2" id="KW-1185">Reference proteome</keyword>
<dbReference type="eggNOG" id="ENOG5030WQN">
    <property type="taxonomic scope" value="Bacteria"/>
</dbReference>
<reference evidence="1 2" key="1">
    <citation type="journal article" date="2009" name="PLoS ONE">
        <title>The complete genome of Teredinibacter turnerae T7901: an intracellular endosymbiont of marine wood-boring bivalves (shipworms).</title>
        <authorList>
            <person name="Yang J.C."/>
            <person name="Madupu R."/>
            <person name="Durkin A.S."/>
            <person name="Ekborg N.A."/>
            <person name="Pedamallu C.S."/>
            <person name="Hostetler J.B."/>
            <person name="Radune D."/>
            <person name="Toms B.S."/>
            <person name="Henrissat B."/>
            <person name="Coutinho P.M."/>
            <person name="Schwarz S."/>
            <person name="Field L."/>
            <person name="Trindade-Silva A.E."/>
            <person name="Soares C.A.G."/>
            <person name="Elshahawi S."/>
            <person name="Hanora A."/>
            <person name="Schmidt E.W."/>
            <person name="Haygood M.G."/>
            <person name="Posfai J."/>
            <person name="Benner J."/>
            <person name="Madinger C."/>
            <person name="Nove J."/>
            <person name="Anton B."/>
            <person name="Chaudhary K."/>
            <person name="Foster J."/>
            <person name="Holman A."/>
            <person name="Kumar S."/>
            <person name="Lessard P.A."/>
            <person name="Luyten Y.A."/>
            <person name="Slatko B."/>
            <person name="Wood N."/>
            <person name="Wu B."/>
            <person name="Teplitski M."/>
            <person name="Mougous J.D."/>
            <person name="Ward N."/>
            <person name="Eisen J.A."/>
            <person name="Badger J.H."/>
            <person name="Distel D.L."/>
        </authorList>
    </citation>
    <scope>NUCLEOTIDE SEQUENCE [LARGE SCALE GENOMIC DNA]</scope>
    <source>
        <strain evidence="2">ATCC 39867 / T7901</strain>
    </source>
</reference>
<dbReference type="HOGENOM" id="CLU_2720951_0_0_6"/>
<evidence type="ECO:0000313" key="1">
    <source>
        <dbReference type="EMBL" id="ACR12351.1"/>
    </source>
</evidence>
<gene>
    <name evidence="1" type="ordered locus">TERTU_1179</name>
</gene>
<name>C5BRM6_TERTT</name>
<accession>C5BRM6</accession>
<organism evidence="1 2">
    <name type="scientific">Teredinibacter turnerae (strain ATCC 39867 / T7901)</name>
    <dbReference type="NCBI Taxonomy" id="377629"/>
    <lineage>
        <taxon>Bacteria</taxon>
        <taxon>Pseudomonadati</taxon>
        <taxon>Pseudomonadota</taxon>
        <taxon>Gammaproteobacteria</taxon>
        <taxon>Cellvibrionales</taxon>
        <taxon>Cellvibrionaceae</taxon>
        <taxon>Teredinibacter</taxon>
    </lineage>
</organism>
<dbReference type="EMBL" id="CP001614">
    <property type="protein sequence ID" value="ACR12351.1"/>
    <property type="molecule type" value="Genomic_DNA"/>
</dbReference>
<sequence length="72" mass="8400">MTFEPDYIVLHYRDQSSCRARLGKRFLSGRVMVLGFRGDSKGVQSLILTPSGFADQTAYRQVYMRLRRGWPR</sequence>
<proteinExistence type="predicted"/>
<evidence type="ECO:0000313" key="2">
    <source>
        <dbReference type="Proteomes" id="UP000009080"/>
    </source>
</evidence>
<dbReference type="Proteomes" id="UP000009080">
    <property type="component" value="Chromosome"/>
</dbReference>
<dbReference type="OrthoDB" id="9883268at2"/>
<dbReference type="KEGG" id="ttu:TERTU_1179"/>